<name>A0ABW2R0W4_9NEIS</name>
<evidence type="ECO:0000313" key="4">
    <source>
        <dbReference type="Proteomes" id="UP001596473"/>
    </source>
</evidence>
<evidence type="ECO:0000256" key="1">
    <source>
        <dbReference type="SAM" id="Coils"/>
    </source>
</evidence>
<accession>A0ABW2R0W4</accession>
<proteinExistence type="predicted"/>
<feature type="coiled-coil region" evidence="1">
    <location>
        <begin position="34"/>
        <end position="72"/>
    </location>
</feature>
<evidence type="ECO:0000313" key="3">
    <source>
        <dbReference type="EMBL" id="MFC7421420.1"/>
    </source>
</evidence>
<gene>
    <name evidence="3" type="ORF">ACFQNF_16260</name>
</gene>
<sequence length="347" mass="39021">MAIPLVILGIIEIVSAAITAYEVYDLIDEFYDGLKNYNKGIDQAKEELKKQIETLKNEIDKKISEKEEVAILLTAANADPQGQNTKQAKGRAAGSPVINAAIQQKIPFRQVISMVCTQADKIPVLQLRKKKGVELKDLPKAKRVAFEKLLALSAEELVGVDLESFIVVRLKQLASNLMFEFIDEVLAWSSPLKCEVCFGPAPAYADHPLSGVSPTRLRRDGDINPFYPMPYRRGSISADLVITEYRKKRCDKSNIFAIVEIKFQNDTIDEEQFKNYRNLLDKAAEIKNASHPIKFDKKNVNSGGRLSLFRYPEDVAVKDDSKDKKDPKDQSDQPKKQSPRTGRRSGH</sequence>
<dbReference type="Proteomes" id="UP001596473">
    <property type="component" value="Unassembled WGS sequence"/>
</dbReference>
<keyword evidence="1" id="KW-0175">Coiled coil</keyword>
<comment type="caution">
    <text evidence="3">The sequence shown here is derived from an EMBL/GenBank/DDBJ whole genome shotgun (WGS) entry which is preliminary data.</text>
</comment>
<feature type="compositionally biased region" description="Basic and acidic residues" evidence="2">
    <location>
        <begin position="317"/>
        <end position="335"/>
    </location>
</feature>
<organism evidence="3 4">
    <name type="scientific">Iodobacter arcticus</name>
    <dbReference type="NCBI Taxonomy" id="590593"/>
    <lineage>
        <taxon>Bacteria</taxon>
        <taxon>Pseudomonadati</taxon>
        <taxon>Pseudomonadota</taxon>
        <taxon>Betaproteobacteria</taxon>
        <taxon>Neisseriales</taxon>
        <taxon>Chitinibacteraceae</taxon>
        <taxon>Iodobacter</taxon>
    </lineage>
</organism>
<dbReference type="RefSeq" id="WP_380188983.1">
    <property type="nucleotide sequence ID" value="NZ_JBHTBQ010000035.1"/>
</dbReference>
<feature type="compositionally biased region" description="Basic residues" evidence="2">
    <location>
        <begin position="337"/>
        <end position="347"/>
    </location>
</feature>
<dbReference type="EMBL" id="JBHTBQ010000035">
    <property type="protein sequence ID" value="MFC7421420.1"/>
    <property type="molecule type" value="Genomic_DNA"/>
</dbReference>
<evidence type="ECO:0000256" key="2">
    <source>
        <dbReference type="SAM" id="MobiDB-lite"/>
    </source>
</evidence>
<reference evidence="4" key="1">
    <citation type="journal article" date="2019" name="Int. J. Syst. Evol. Microbiol.">
        <title>The Global Catalogue of Microorganisms (GCM) 10K type strain sequencing project: providing services to taxonomists for standard genome sequencing and annotation.</title>
        <authorList>
            <consortium name="The Broad Institute Genomics Platform"/>
            <consortium name="The Broad Institute Genome Sequencing Center for Infectious Disease"/>
            <person name="Wu L."/>
            <person name="Ma J."/>
        </authorList>
    </citation>
    <scope>NUCLEOTIDE SEQUENCE [LARGE SCALE GENOMIC DNA]</scope>
    <source>
        <strain evidence="4">CCUG 62945</strain>
    </source>
</reference>
<keyword evidence="4" id="KW-1185">Reference proteome</keyword>
<protein>
    <submittedName>
        <fullName evidence="3">Uncharacterized protein</fullName>
    </submittedName>
</protein>
<feature type="region of interest" description="Disordered" evidence="2">
    <location>
        <begin position="317"/>
        <end position="347"/>
    </location>
</feature>